<name>Q02D69_SOLUE</name>
<gene>
    <name evidence="2" type="ordered locus">Acid_3362</name>
</gene>
<dbReference type="STRING" id="234267.Acid_3362"/>
<evidence type="ECO:0000313" key="2">
    <source>
        <dbReference type="EMBL" id="ABJ84335.1"/>
    </source>
</evidence>
<keyword evidence="1" id="KW-0472">Membrane</keyword>
<keyword evidence="1" id="KW-0812">Transmembrane</keyword>
<accession>Q02D69</accession>
<keyword evidence="1" id="KW-1133">Transmembrane helix</keyword>
<organism evidence="2">
    <name type="scientific">Solibacter usitatus (strain Ellin6076)</name>
    <dbReference type="NCBI Taxonomy" id="234267"/>
    <lineage>
        <taxon>Bacteria</taxon>
        <taxon>Pseudomonadati</taxon>
        <taxon>Acidobacteriota</taxon>
        <taxon>Terriglobia</taxon>
        <taxon>Bryobacterales</taxon>
        <taxon>Solibacteraceae</taxon>
        <taxon>Candidatus Solibacter</taxon>
    </lineage>
</organism>
<sequence>MVTLLRRAAKADGFSSGARVLSLRAVFLLLALSASSGQERIPAAATDSLRLSVVSRVGTACGSVFSSSGIRGFLDARLRGAGITVSTVYTSQLAAELACVARGPRAGDSGIAVQQCLAYSEVVSAPAYKSGVRFAGTWRECQSFVCRSGKCESSMRAGLNTLMNTFFTDLAKAHPLQAPVAPLAITRKTAPQETAGGLRAGTAFYALYILACMILLLYWQLRSSSTSVHHG</sequence>
<reference evidence="2" key="1">
    <citation type="submission" date="2006-10" db="EMBL/GenBank/DDBJ databases">
        <title>Complete sequence of Solibacter usitatus Ellin6076.</title>
        <authorList>
            <consortium name="US DOE Joint Genome Institute"/>
            <person name="Copeland A."/>
            <person name="Lucas S."/>
            <person name="Lapidus A."/>
            <person name="Barry K."/>
            <person name="Detter J.C."/>
            <person name="Glavina del Rio T."/>
            <person name="Hammon N."/>
            <person name="Israni S."/>
            <person name="Dalin E."/>
            <person name="Tice H."/>
            <person name="Pitluck S."/>
            <person name="Thompson L.S."/>
            <person name="Brettin T."/>
            <person name="Bruce D."/>
            <person name="Han C."/>
            <person name="Tapia R."/>
            <person name="Gilna P."/>
            <person name="Schmutz J."/>
            <person name="Larimer F."/>
            <person name="Land M."/>
            <person name="Hauser L."/>
            <person name="Kyrpides N."/>
            <person name="Mikhailova N."/>
            <person name="Janssen P.H."/>
            <person name="Kuske C.R."/>
            <person name="Richardson P."/>
        </authorList>
    </citation>
    <scope>NUCLEOTIDE SEQUENCE</scope>
    <source>
        <strain evidence="2">Ellin6076</strain>
    </source>
</reference>
<dbReference type="InParanoid" id="Q02D69"/>
<feature type="transmembrane region" description="Helical" evidence="1">
    <location>
        <begin position="203"/>
        <end position="221"/>
    </location>
</feature>
<protein>
    <submittedName>
        <fullName evidence="2">Uncharacterized protein</fullName>
    </submittedName>
</protein>
<dbReference type="HOGENOM" id="CLU_1199142_0_0_0"/>
<proteinExistence type="predicted"/>
<dbReference type="EMBL" id="CP000473">
    <property type="protein sequence ID" value="ABJ84335.1"/>
    <property type="molecule type" value="Genomic_DNA"/>
</dbReference>
<dbReference type="KEGG" id="sus:Acid_3362"/>
<evidence type="ECO:0000256" key="1">
    <source>
        <dbReference type="SAM" id="Phobius"/>
    </source>
</evidence>
<dbReference type="AlphaFoldDB" id="Q02D69"/>